<accession>A0A498KYT8</accession>
<gene>
    <name evidence="2" type="ORF">EAF64_00930</name>
</gene>
<keyword evidence="1" id="KW-1133">Transmembrane helix</keyword>
<keyword evidence="1" id="KW-0472">Membrane</keyword>
<feature type="transmembrane region" description="Helical" evidence="1">
    <location>
        <begin position="314"/>
        <end position="332"/>
    </location>
</feature>
<sequence length="344" mass="36432">MTLLLALAVVPATAAPPPESVCAPCQEGLEWAAHRHDIALDVTQSNATMRIHRNGSATWTATSQFAPGVPDRYATGPNESFEDPSALARDDQLARTIAAEAADHTDDTAPEEVRLQSVTVANDTIRFRFLEPTVARQAPGGVVLVDVFRPDGPHTGWFVDVNRLRVVGPPDTTLANEVESAVGDHGTVETRTLTFTGNATDPPALPGDRFFLAFAPPGRWDGPVATVAIASVTVPQFLHGLVAAQLVGAVALALALGAVLWFRRRRGESLDRDALVLWLGVAISLYLLPTRALFGAVYRPVGISLGPIPNLVRVVIAIAVGVGGWYGFGVLLDSDESDTVGSDT</sequence>
<evidence type="ECO:0000256" key="1">
    <source>
        <dbReference type="SAM" id="Phobius"/>
    </source>
</evidence>
<feature type="transmembrane region" description="Helical" evidence="1">
    <location>
        <begin position="237"/>
        <end position="262"/>
    </location>
</feature>
<dbReference type="OrthoDB" id="242474at2157"/>
<feature type="transmembrane region" description="Helical" evidence="1">
    <location>
        <begin position="274"/>
        <end position="294"/>
    </location>
</feature>
<reference evidence="2 3" key="1">
    <citation type="submission" date="2019-01" db="EMBL/GenBank/DDBJ databases">
        <title>Halorientalis sp. F13-25 a new haloarchaeum isolated from hypersaline water.</title>
        <authorList>
            <person name="Ana D.-V."/>
            <person name="Cristina S.-P."/>
            <person name="Antonio V."/>
        </authorList>
    </citation>
    <scope>NUCLEOTIDE SEQUENCE [LARGE SCALE GENOMIC DNA]</scope>
    <source>
        <strain evidence="2 3">F13-25</strain>
    </source>
</reference>
<evidence type="ECO:0000313" key="2">
    <source>
        <dbReference type="EMBL" id="RXK51239.1"/>
    </source>
</evidence>
<dbReference type="Proteomes" id="UP000289691">
    <property type="component" value="Unassembled WGS sequence"/>
</dbReference>
<organism evidence="2 3">
    <name type="scientific">Halorientalis pallida</name>
    <dbReference type="NCBI Taxonomy" id="2479928"/>
    <lineage>
        <taxon>Archaea</taxon>
        <taxon>Methanobacteriati</taxon>
        <taxon>Methanobacteriota</taxon>
        <taxon>Stenosarchaea group</taxon>
        <taxon>Halobacteria</taxon>
        <taxon>Halobacteriales</taxon>
        <taxon>Haloarculaceae</taxon>
        <taxon>Halorientalis</taxon>
    </lineage>
</organism>
<dbReference type="AlphaFoldDB" id="A0A498KYT8"/>
<keyword evidence="3" id="KW-1185">Reference proteome</keyword>
<dbReference type="RefSeq" id="WP_129067105.1">
    <property type="nucleotide sequence ID" value="NZ_RDFA01000001.1"/>
</dbReference>
<comment type="caution">
    <text evidence="2">The sequence shown here is derived from an EMBL/GenBank/DDBJ whole genome shotgun (WGS) entry which is preliminary data.</text>
</comment>
<evidence type="ECO:0000313" key="3">
    <source>
        <dbReference type="Proteomes" id="UP000289691"/>
    </source>
</evidence>
<dbReference type="EMBL" id="RDFA01000001">
    <property type="protein sequence ID" value="RXK51239.1"/>
    <property type="molecule type" value="Genomic_DNA"/>
</dbReference>
<keyword evidence="1" id="KW-0812">Transmembrane</keyword>
<name>A0A498KYT8_9EURY</name>
<proteinExistence type="predicted"/>
<protein>
    <submittedName>
        <fullName evidence="2">Uncharacterized protein</fullName>
    </submittedName>
</protein>